<dbReference type="RefSeq" id="XP_030828279.1">
    <property type="nucleotide sequence ID" value="XM_030972419.1"/>
</dbReference>
<comment type="subunit">
    <text evidence="6">Interacts with the iron-sulfur protein subunit within the SDH catalytic dimer.</text>
</comment>
<dbReference type="AlphaFoldDB" id="A0A7M7MY74"/>
<dbReference type="InterPro" id="IPR008381">
    <property type="entry name" value="SDHAF3/Sdh7"/>
</dbReference>
<comment type="similarity">
    <text evidence="2 6">Belongs to the complex I LYR family. SDHAF3 subfamily.</text>
</comment>
<dbReference type="GeneID" id="588651"/>
<keyword evidence="4 6" id="KW-0496">Mitochondrion</keyword>
<keyword evidence="5 6" id="KW-0143">Chaperone</keyword>
<dbReference type="OMA" id="WQQTNEN"/>
<reference evidence="8" key="1">
    <citation type="submission" date="2015-02" db="EMBL/GenBank/DDBJ databases">
        <title>Genome sequencing for Strongylocentrotus purpuratus.</title>
        <authorList>
            <person name="Murali S."/>
            <person name="Liu Y."/>
            <person name="Vee V."/>
            <person name="English A."/>
            <person name="Wang M."/>
            <person name="Skinner E."/>
            <person name="Han Y."/>
            <person name="Muzny D.M."/>
            <person name="Worley K.C."/>
            <person name="Gibbs R.A."/>
        </authorList>
    </citation>
    <scope>NUCLEOTIDE SEQUENCE</scope>
</reference>
<dbReference type="Pfam" id="PF13233">
    <property type="entry name" value="Complex1_LYR_2"/>
    <property type="match status" value="1"/>
</dbReference>
<sequence length="145" mass="16973">MFELHKNKNVIVFSWHGNIWFTCEVSMAVSHVSAVRTLYRQILLLHRRLPLEMKALGDEYVKAEFRRHKNVKSEEVQNFMNEWQGYAAMLSAQTEGVKSEGEVKRVGLHLDGNQLEDLNDIQVGQLYELYQETKKPSQFMQKEDS</sequence>
<accession>A0A7M7MY74</accession>
<dbReference type="KEGG" id="spu:588651"/>
<comment type="subcellular location">
    <subcellularLocation>
        <location evidence="1 6">Mitochondrion matrix</location>
    </subcellularLocation>
</comment>
<evidence type="ECO:0000256" key="4">
    <source>
        <dbReference type="ARBA" id="ARBA00023128"/>
    </source>
</evidence>
<dbReference type="PANTHER" id="PTHR13137">
    <property type="entry name" value="DC11 ACN9 HOMOLOG"/>
    <property type="match status" value="1"/>
</dbReference>
<dbReference type="GO" id="GO:0005759">
    <property type="term" value="C:mitochondrial matrix"/>
    <property type="evidence" value="ECO:0007669"/>
    <property type="project" value="UniProtKB-SubCell"/>
</dbReference>
<proteinExistence type="inferred from homology"/>
<evidence type="ECO:0000256" key="5">
    <source>
        <dbReference type="ARBA" id="ARBA00023186"/>
    </source>
</evidence>
<dbReference type="PANTHER" id="PTHR13137:SF6">
    <property type="entry name" value="SUCCINATE DEHYDROGENASE ASSEMBLY FACTOR 3, MITOCHONDRIAL"/>
    <property type="match status" value="1"/>
</dbReference>
<keyword evidence="3" id="KW-0809">Transit peptide</keyword>
<evidence type="ECO:0000256" key="1">
    <source>
        <dbReference type="ARBA" id="ARBA00004305"/>
    </source>
</evidence>
<evidence type="ECO:0000313" key="7">
    <source>
        <dbReference type="EnsemblMetazoa" id="XP_030828279"/>
    </source>
</evidence>
<organism evidence="7 8">
    <name type="scientific">Strongylocentrotus purpuratus</name>
    <name type="common">Purple sea urchin</name>
    <dbReference type="NCBI Taxonomy" id="7668"/>
    <lineage>
        <taxon>Eukaryota</taxon>
        <taxon>Metazoa</taxon>
        <taxon>Echinodermata</taxon>
        <taxon>Eleutherozoa</taxon>
        <taxon>Echinozoa</taxon>
        <taxon>Echinoidea</taxon>
        <taxon>Euechinoidea</taxon>
        <taxon>Echinacea</taxon>
        <taxon>Camarodonta</taxon>
        <taxon>Echinidea</taxon>
        <taxon>Strongylocentrotidae</taxon>
        <taxon>Strongylocentrotus</taxon>
    </lineage>
</organism>
<dbReference type="GO" id="GO:0034553">
    <property type="term" value="P:mitochondrial respiratory chain complex II assembly"/>
    <property type="evidence" value="ECO:0000318"/>
    <property type="project" value="GO_Central"/>
</dbReference>
<evidence type="ECO:0000256" key="6">
    <source>
        <dbReference type="RuleBase" id="RU368039"/>
    </source>
</evidence>
<comment type="function">
    <text evidence="6">Plays an essential role in the assembly of succinate dehydrogenase (SDH), an enzyme complex (also referred to as respiratory complex II) that is a component of both the tricarboxylic acid (TCA) cycle and the mitochondrial electron transport chain, and which couples the oxidation of succinate to fumarate with the reduction of ubiquinone (coenzyme Q) to ubiquinol. Promotes maturation of the iron-sulfur protein subunit of the SDH catalytic dimer, protecting it from the deleterious effects of oxidants. May act together with SDHAF1.</text>
</comment>
<dbReference type="FunCoup" id="A0A7M7MY74">
    <property type="interactions" value="1115"/>
</dbReference>
<protein>
    <recommendedName>
        <fullName evidence="6">Succinate dehydrogenase assembly factor 3</fullName>
        <shortName evidence="6">SDH assembly factor 3</shortName>
        <shortName evidence="6">SDHAF3</shortName>
    </recommendedName>
</protein>
<dbReference type="InParanoid" id="A0A7M7MY74"/>
<evidence type="ECO:0000313" key="8">
    <source>
        <dbReference type="Proteomes" id="UP000007110"/>
    </source>
</evidence>
<name>A0A7M7MY74_STRPU</name>
<reference evidence="7" key="2">
    <citation type="submission" date="2021-01" db="UniProtKB">
        <authorList>
            <consortium name="EnsemblMetazoa"/>
        </authorList>
    </citation>
    <scope>IDENTIFICATION</scope>
</reference>
<dbReference type="EnsemblMetazoa" id="XM_030972419">
    <property type="protein sequence ID" value="XP_030828279"/>
    <property type="gene ID" value="LOC588651"/>
</dbReference>
<evidence type="ECO:0000256" key="3">
    <source>
        <dbReference type="ARBA" id="ARBA00022946"/>
    </source>
</evidence>
<evidence type="ECO:0000256" key="2">
    <source>
        <dbReference type="ARBA" id="ARBA00006020"/>
    </source>
</evidence>
<dbReference type="Proteomes" id="UP000007110">
    <property type="component" value="Unassembled WGS sequence"/>
</dbReference>
<dbReference type="CDD" id="cd20270">
    <property type="entry name" value="Complex1_LYR_SDHAF3_LYRM10"/>
    <property type="match status" value="1"/>
</dbReference>
<dbReference type="GO" id="GO:0005758">
    <property type="term" value="C:mitochondrial intermembrane space"/>
    <property type="evidence" value="ECO:0000318"/>
    <property type="project" value="GO_Central"/>
</dbReference>
<keyword evidence="8" id="KW-1185">Reference proteome</keyword>
<dbReference type="OrthoDB" id="278329at2759"/>